<sequence>MDTWSGSFRAALGRRKLASRCGWNKRGGMIAAPPGRRKPPGACVLASPAMSAARPPTADPLVALADQCVQCGLCLTACPTYGRERIESESPRGRIALARAWALGTVPPTEPADAHLDHCLGCRSCEAVCPAGVRYGELLTLARGHQRERRAPSRRQRWAEALAARPAALGALLRFYRLAYPALPQAWRALPRPPSARAAAATPAPPPAPRGRVALFAGCVANVYENELRTAVAGLCAHLGYAVDTSTRDTCCGSLHAHAGDLVRATALGQTTRAAYAGADTVLTLASGCHESVAHALDGQARTQDAIAFLDAQAPQLRLRARRERVALHLPCTQRNVVGSVPALRRLLARVPELEVVELRAGQGCCGAAGTQMLTDAARAADFRAPLLREFAASGATRLLSANIGCRLHLGAALTAPVQHPLQFLAELAQPAAATPAANGATT</sequence>
<keyword evidence="6" id="KW-0813">Transport</keyword>
<evidence type="ECO:0000259" key="7">
    <source>
        <dbReference type="PROSITE" id="PS51379"/>
    </source>
</evidence>
<dbReference type="GO" id="GO:0051539">
    <property type="term" value="F:4 iron, 4 sulfur cluster binding"/>
    <property type="evidence" value="ECO:0007669"/>
    <property type="project" value="UniProtKB-UniRule"/>
</dbReference>
<accession>A0A371JZP0</accession>
<comment type="cofactor">
    <cofactor evidence="6">
        <name>[4Fe-4S] cluster</name>
        <dbReference type="ChEBI" id="CHEBI:49883"/>
    </cofactor>
    <text evidence="6">Binds 2 [4Fe-4S] clusters.</text>
</comment>
<comment type="function">
    <text evidence="6">Component of a complex that catalyzes the oxidation of glycolate to glyoxylate.</text>
</comment>
<comment type="catalytic activity">
    <reaction evidence="6">
        <text>glycolate + A = glyoxylate + AH2</text>
        <dbReference type="Rhea" id="RHEA:21264"/>
        <dbReference type="ChEBI" id="CHEBI:13193"/>
        <dbReference type="ChEBI" id="CHEBI:17499"/>
        <dbReference type="ChEBI" id="CHEBI:29805"/>
        <dbReference type="ChEBI" id="CHEBI:36655"/>
        <dbReference type="EC" id="1.1.99.14"/>
    </reaction>
</comment>
<evidence type="ECO:0000313" key="8">
    <source>
        <dbReference type="EMBL" id="RDZ27138.1"/>
    </source>
</evidence>
<feature type="domain" description="4Fe-4S ferredoxin-type" evidence="7">
    <location>
        <begin position="110"/>
        <end position="139"/>
    </location>
</feature>
<comment type="catalytic activity">
    <reaction evidence="6">
        <text>(R)-lactate + A = pyruvate + AH2</text>
        <dbReference type="Rhea" id="RHEA:15089"/>
        <dbReference type="ChEBI" id="CHEBI:13193"/>
        <dbReference type="ChEBI" id="CHEBI:15361"/>
        <dbReference type="ChEBI" id="CHEBI:16004"/>
        <dbReference type="ChEBI" id="CHEBI:17499"/>
    </reaction>
</comment>
<dbReference type="SUPFAM" id="SSF54862">
    <property type="entry name" value="4Fe-4S ferredoxins"/>
    <property type="match status" value="1"/>
</dbReference>
<comment type="caution">
    <text evidence="8">The sequence shown here is derived from an EMBL/GenBank/DDBJ whole genome shotgun (WGS) entry which is preliminary data.</text>
</comment>
<dbReference type="GO" id="GO:0019154">
    <property type="term" value="F:glycolate dehydrogenase activity"/>
    <property type="evidence" value="ECO:0007669"/>
    <property type="project" value="UniProtKB-EC"/>
</dbReference>
<name>A0A371JZP0_9GAMM</name>
<evidence type="ECO:0000256" key="1">
    <source>
        <dbReference type="ARBA" id="ARBA00022485"/>
    </source>
</evidence>
<dbReference type="InterPro" id="IPR004017">
    <property type="entry name" value="Cys_rich_dom"/>
</dbReference>
<dbReference type="InterPro" id="IPR012257">
    <property type="entry name" value="Glc_ox_4Fe-4S"/>
</dbReference>
<keyword evidence="9" id="KW-1185">Reference proteome</keyword>
<dbReference type="PROSITE" id="PS00198">
    <property type="entry name" value="4FE4S_FER_1"/>
    <property type="match status" value="2"/>
</dbReference>
<feature type="domain" description="4Fe-4S ferredoxin-type" evidence="7">
    <location>
        <begin position="58"/>
        <end position="89"/>
    </location>
</feature>
<dbReference type="Gene3D" id="1.10.1060.10">
    <property type="entry name" value="Alpha-helical ferredoxin"/>
    <property type="match status" value="1"/>
</dbReference>
<dbReference type="InterPro" id="IPR017896">
    <property type="entry name" value="4Fe4S_Fe-S-bd"/>
</dbReference>
<dbReference type="InterPro" id="IPR017900">
    <property type="entry name" value="4Fe4S_Fe_S_CS"/>
</dbReference>
<proteinExistence type="predicted"/>
<reference evidence="8 9" key="1">
    <citation type="submission" date="2018-08" db="EMBL/GenBank/DDBJ databases">
        <title>Lysobacter sp. zong2l5, whole genome shotgun sequence.</title>
        <authorList>
            <person name="Zhang X."/>
            <person name="Feng G."/>
            <person name="Zhu H."/>
        </authorList>
    </citation>
    <scope>NUCLEOTIDE SEQUENCE [LARGE SCALE GENOMIC DNA]</scope>
    <source>
        <strain evidence="9">zong2l5</strain>
    </source>
</reference>
<dbReference type="Proteomes" id="UP000264492">
    <property type="component" value="Unassembled WGS sequence"/>
</dbReference>
<dbReference type="PROSITE" id="PS51379">
    <property type="entry name" value="4FE4S_FER_2"/>
    <property type="match status" value="2"/>
</dbReference>
<keyword evidence="4 6" id="KW-0408">Iron</keyword>
<keyword evidence="6" id="KW-0249">Electron transport</keyword>
<keyword evidence="3" id="KW-0677">Repeat</keyword>
<evidence type="ECO:0000256" key="4">
    <source>
        <dbReference type="ARBA" id="ARBA00023004"/>
    </source>
</evidence>
<keyword evidence="5 6" id="KW-0411">Iron-sulfur</keyword>
<dbReference type="InterPro" id="IPR009051">
    <property type="entry name" value="Helical_ferredxn"/>
</dbReference>
<dbReference type="EC" id="1.1.99.14" evidence="6"/>
<evidence type="ECO:0000256" key="6">
    <source>
        <dbReference type="PIRNR" id="PIRNR000139"/>
    </source>
</evidence>
<dbReference type="AlphaFoldDB" id="A0A371JZP0"/>
<dbReference type="Pfam" id="PF13183">
    <property type="entry name" value="Fer4_8"/>
    <property type="match status" value="1"/>
</dbReference>
<dbReference type="EMBL" id="QTSU01000002">
    <property type="protein sequence ID" value="RDZ27138.1"/>
    <property type="molecule type" value="Genomic_DNA"/>
</dbReference>
<evidence type="ECO:0000313" key="9">
    <source>
        <dbReference type="Proteomes" id="UP000264492"/>
    </source>
</evidence>
<evidence type="ECO:0000256" key="5">
    <source>
        <dbReference type="ARBA" id="ARBA00023014"/>
    </source>
</evidence>
<keyword evidence="2 6" id="KW-0479">Metal-binding</keyword>
<dbReference type="PANTHER" id="PTHR32479">
    <property type="entry name" value="GLYCOLATE OXIDASE IRON-SULFUR SUBUNIT"/>
    <property type="match status" value="1"/>
</dbReference>
<organism evidence="8 9">
    <name type="scientific">Lysobacter silvisoli</name>
    <dbReference type="NCBI Taxonomy" id="2293254"/>
    <lineage>
        <taxon>Bacteria</taxon>
        <taxon>Pseudomonadati</taxon>
        <taxon>Pseudomonadota</taxon>
        <taxon>Gammaproteobacteria</taxon>
        <taxon>Lysobacterales</taxon>
        <taxon>Lysobacteraceae</taxon>
        <taxon>Lysobacter</taxon>
    </lineage>
</organism>
<evidence type="ECO:0000256" key="2">
    <source>
        <dbReference type="ARBA" id="ARBA00022723"/>
    </source>
</evidence>
<protein>
    <recommendedName>
        <fullName evidence="6">Glycolate oxidase iron-sulfur subunit</fullName>
        <ecNumber evidence="6">1.1.99.14</ecNumber>
    </recommendedName>
</protein>
<evidence type="ECO:0000256" key="3">
    <source>
        <dbReference type="ARBA" id="ARBA00022737"/>
    </source>
</evidence>
<dbReference type="Pfam" id="PF02754">
    <property type="entry name" value="CCG"/>
    <property type="match status" value="2"/>
</dbReference>
<gene>
    <name evidence="8" type="ORF">DX914_12825</name>
</gene>
<dbReference type="GO" id="GO:0046872">
    <property type="term" value="F:metal ion binding"/>
    <property type="evidence" value="ECO:0007669"/>
    <property type="project" value="UniProtKB-UniRule"/>
</dbReference>
<dbReference type="PIRSF" id="PIRSF000139">
    <property type="entry name" value="Glc_ox_4Fe-4S"/>
    <property type="match status" value="1"/>
</dbReference>
<keyword evidence="1 6" id="KW-0004">4Fe-4S</keyword>